<dbReference type="Pfam" id="PF01081">
    <property type="entry name" value="Aldolase"/>
    <property type="match status" value="1"/>
</dbReference>
<evidence type="ECO:0000256" key="2">
    <source>
        <dbReference type="ARBA" id="ARBA00006906"/>
    </source>
</evidence>
<evidence type="ECO:0000313" key="6">
    <source>
        <dbReference type="EMBL" id="TFD73610.1"/>
    </source>
</evidence>
<keyword evidence="4" id="KW-0456">Lyase</keyword>
<keyword evidence="7" id="KW-1185">Reference proteome</keyword>
<dbReference type="CDD" id="cd00452">
    <property type="entry name" value="KDPG_aldolase"/>
    <property type="match status" value="1"/>
</dbReference>
<proteinExistence type="inferred from homology"/>
<dbReference type="GO" id="GO:0016829">
    <property type="term" value="F:lyase activity"/>
    <property type="evidence" value="ECO:0007669"/>
    <property type="project" value="UniProtKB-KW"/>
</dbReference>
<dbReference type="Gene3D" id="3.20.20.70">
    <property type="entry name" value="Aldolase class I"/>
    <property type="match status" value="1"/>
</dbReference>
<dbReference type="InterPro" id="IPR000887">
    <property type="entry name" value="Aldlse_KDPG_KHG"/>
</dbReference>
<dbReference type="EMBL" id="SOHL01000003">
    <property type="protein sequence ID" value="TFD73610.1"/>
    <property type="molecule type" value="Genomic_DNA"/>
</dbReference>
<evidence type="ECO:0000256" key="4">
    <source>
        <dbReference type="ARBA" id="ARBA00023239"/>
    </source>
</evidence>
<name>A0A4R9B0V0_9MICO</name>
<evidence type="ECO:0000313" key="7">
    <source>
        <dbReference type="Proteomes" id="UP000297983"/>
    </source>
</evidence>
<evidence type="ECO:0000256" key="5">
    <source>
        <dbReference type="ARBA" id="ARBA00023277"/>
    </source>
</evidence>
<dbReference type="SUPFAM" id="SSF51569">
    <property type="entry name" value="Aldolase"/>
    <property type="match status" value="1"/>
</dbReference>
<evidence type="ECO:0000256" key="1">
    <source>
        <dbReference type="ARBA" id="ARBA00004761"/>
    </source>
</evidence>
<comment type="pathway">
    <text evidence="1">Carbohydrate acid metabolism.</text>
</comment>
<evidence type="ECO:0000256" key="3">
    <source>
        <dbReference type="ARBA" id="ARBA00011233"/>
    </source>
</evidence>
<comment type="subunit">
    <text evidence="3">Homotrimer.</text>
</comment>
<dbReference type="NCBIfam" id="TIGR01182">
    <property type="entry name" value="eda"/>
    <property type="match status" value="1"/>
</dbReference>
<reference evidence="6 7" key="1">
    <citation type="submission" date="2019-03" db="EMBL/GenBank/DDBJ databases">
        <title>Genomics of glacier-inhabiting Cryobacterium strains.</title>
        <authorList>
            <person name="Liu Q."/>
            <person name="Xin Y.-H."/>
        </authorList>
    </citation>
    <scope>NUCLEOTIDE SEQUENCE [LARGE SCALE GENOMIC DNA]</scope>
    <source>
        <strain evidence="6 7">Hz16</strain>
    </source>
</reference>
<dbReference type="RefSeq" id="WP_134550222.1">
    <property type="nucleotide sequence ID" value="NZ_SOHL01000003.1"/>
</dbReference>
<protein>
    <submittedName>
        <fullName evidence="6">Bifunctional 4-hydroxy-2-oxoglutarate aldolase/2-dehydro-3-deoxy-phosphogluconate aldolase</fullName>
    </submittedName>
</protein>
<dbReference type="PANTHER" id="PTHR30246:SF1">
    <property type="entry name" value="2-DEHYDRO-3-DEOXY-6-PHOSPHOGALACTONATE ALDOLASE-RELATED"/>
    <property type="match status" value="1"/>
</dbReference>
<keyword evidence="5" id="KW-0119">Carbohydrate metabolism</keyword>
<sequence length="221" mass="23124">MALRASTSRTFPSSALLEFPLIAVLRAPHSRNYAPVVRVLAAAGIRSIELTLSTPGTVELFPELRQLIPATVDLGVGTITNLNQAELALEAGADFLVTPTMNVDLVHLACDRGVPVYPGGLTPTELHQGWTAGATAVKIFPASTVGVDYVGQLRGPFPDIQIIPSGGVNLDDVLPWLRAGALAVSVGGPLIGDAFTGGSLNEMKKRADRAVQLIASHRSSS</sequence>
<accession>A0A4R9B0V0</accession>
<dbReference type="PANTHER" id="PTHR30246">
    <property type="entry name" value="2-KETO-3-DEOXY-6-PHOSPHOGLUCONATE ALDOLASE"/>
    <property type="match status" value="1"/>
</dbReference>
<organism evidence="6 7">
    <name type="scientific">Cryobacterium gelidum</name>
    <dbReference type="NCBI Taxonomy" id="1259164"/>
    <lineage>
        <taxon>Bacteria</taxon>
        <taxon>Bacillati</taxon>
        <taxon>Actinomycetota</taxon>
        <taxon>Actinomycetes</taxon>
        <taxon>Micrococcales</taxon>
        <taxon>Microbacteriaceae</taxon>
        <taxon>Cryobacterium</taxon>
    </lineage>
</organism>
<comment type="similarity">
    <text evidence="2">Belongs to the KHG/KDPG aldolase family.</text>
</comment>
<comment type="caution">
    <text evidence="6">The sequence shown here is derived from an EMBL/GenBank/DDBJ whole genome shotgun (WGS) entry which is preliminary data.</text>
</comment>
<gene>
    <name evidence="6" type="ORF">E3T50_01370</name>
</gene>
<dbReference type="InterPro" id="IPR013785">
    <property type="entry name" value="Aldolase_TIM"/>
</dbReference>
<dbReference type="Proteomes" id="UP000297983">
    <property type="component" value="Unassembled WGS sequence"/>
</dbReference>
<dbReference type="AlphaFoldDB" id="A0A4R9B0V0"/>